<dbReference type="PRINTS" id="PR00038">
    <property type="entry name" value="HTHLUXR"/>
</dbReference>
<dbReference type="InterPro" id="IPR011006">
    <property type="entry name" value="CheY-like_superfamily"/>
</dbReference>
<dbReference type="Pfam" id="PF00196">
    <property type="entry name" value="GerE"/>
    <property type="match status" value="1"/>
</dbReference>
<evidence type="ECO:0000313" key="9">
    <source>
        <dbReference type="Proteomes" id="UP001321486"/>
    </source>
</evidence>
<accession>A0ABN6XSD2</accession>
<dbReference type="CDD" id="cd06170">
    <property type="entry name" value="LuxR_C_like"/>
    <property type="match status" value="1"/>
</dbReference>
<sequence length="235" mass="24930">MIRVLVVDDESDIRAGIRSVLDSQPDIEVQAEATDGEQAIATALSLKPDVVLMDIRMPGTDGLSATEEIRAHRPSQPVVILTTFGDDRYIDHAVALGVNGFLIKSGDPYDLIRAVTAAATGGASLSPPVAAYLLRTLHERKRPHSGGAESATKALSARELGVLGLVGLGFSNAEIAARLHLTEGTIKGYISTIFARLGVRNRVEAAIIAHEAGLAVDDDENPPPLRRPHRPGGDR</sequence>
<dbReference type="RefSeq" id="WP_286344977.1">
    <property type="nucleotide sequence ID" value="NZ_AP027732.1"/>
</dbReference>
<evidence type="ECO:0000256" key="4">
    <source>
        <dbReference type="ARBA" id="ARBA00023163"/>
    </source>
</evidence>
<dbReference type="PROSITE" id="PS50043">
    <property type="entry name" value="HTH_LUXR_2"/>
    <property type="match status" value="1"/>
</dbReference>
<feature type="domain" description="HTH luxR-type" evidence="6">
    <location>
        <begin position="148"/>
        <end position="213"/>
    </location>
</feature>
<dbReference type="Gene3D" id="3.40.50.2300">
    <property type="match status" value="1"/>
</dbReference>
<keyword evidence="4" id="KW-0804">Transcription</keyword>
<dbReference type="SMART" id="SM00421">
    <property type="entry name" value="HTH_LUXR"/>
    <property type="match status" value="1"/>
</dbReference>
<dbReference type="InterPro" id="IPR000792">
    <property type="entry name" value="Tscrpt_reg_LuxR_C"/>
</dbReference>
<protein>
    <submittedName>
        <fullName evidence="8">DNA-binding response regulator</fullName>
    </submittedName>
</protein>
<evidence type="ECO:0000256" key="5">
    <source>
        <dbReference type="PROSITE-ProRule" id="PRU00169"/>
    </source>
</evidence>
<evidence type="ECO:0000256" key="1">
    <source>
        <dbReference type="ARBA" id="ARBA00022553"/>
    </source>
</evidence>
<dbReference type="PANTHER" id="PTHR43214">
    <property type="entry name" value="TWO-COMPONENT RESPONSE REGULATOR"/>
    <property type="match status" value="1"/>
</dbReference>
<evidence type="ECO:0000313" key="8">
    <source>
        <dbReference type="EMBL" id="BDZ47909.1"/>
    </source>
</evidence>
<evidence type="ECO:0000256" key="3">
    <source>
        <dbReference type="ARBA" id="ARBA00023125"/>
    </source>
</evidence>
<evidence type="ECO:0000259" key="7">
    <source>
        <dbReference type="PROSITE" id="PS50110"/>
    </source>
</evidence>
<evidence type="ECO:0000259" key="6">
    <source>
        <dbReference type="PROSITE" id="PS50043"/>
    </source>
</evidence>
<dbReference type="SUPFAM" id="SSF52172">
    <property type="entry name" value="CheY-like"/>
    <property type="match status" value="1"/>
</dbReference>
<keyword evidence="3 8" id="KW-0238">DNA-binding</keyword>
<keyword evidence="9" id="KW-1185">Reference proteome</keyword>
<name>A0ABN6XSD2_9MICO</name>
<dbReference type="InterPro" id="IPR058245">
    <property type="entry name" value="NreC/VraR/RcsB-like_REC"/>
</dbReference>
<dbReference type="SUPFAM" id="SSF46894">
    <property type="entry name" value="C-terminal effector domain of the bipartite response regulators"/>
    <property type="match status" value="1"/>
</dbReference>
<dbReference type="InterPro" id="IPR039420">
    <property type="entry name" value="WalR-like"/>
</dbReference>
<proteinExistence type="predicted"/>
<keyword evidence="1 5" id="KW-0597">Phosphoprotein</keyword>
<feature type="modified residue" description="4-aspartylphosphate" evidence="5">
    <location>
        <position position="54"/>
    </location>
</feature>
<dbReference type="EMBL" id="AP027732">
    <property type="protein sequence ID" value="BDZ47909.1"/>
    <property type="molecule type" value="Genomic_DNA"/>
</dbReference>
<dbReference type="InterPro" id="IPR016032">
    <property type="entry name" value="Sig_transdc_resp-reg_C-effctor"/>
</dbReference>
<dbReference type="PANTHER" id="PTHR43214:SF24">
    <property type="entry name" value="TRANSCRIPTIONAL REGULATORY PROTEIN NARL-RELATED"/>
    <property type="match status" value="1"/>
</dbReference>
<feature type="domain" description="Response regulatory" evidence="7">
    <location>
        <begin position="3"/>
        <end position="119"/>
    </location>
</feature>
<dbReference type="PROSITE" id="PS50110">
    <property type="entry name" value="RESPONSE_REGULATORY"/>
    <property type="match status" value="1"/>
</dbReference>
<dbReference type="InterPro" id="IPR001789">
    <property type="entry name" value="Sig_transdc_resp-reg_receiver"/>
</dbReference>
<keyword evidence="2" id="KW-0805">Transcription regulation</keyword>
<gene>
    <name evidence="8" type="ORF">GCM10025867_01500</name>
</gene>
<dbReference type="Pfam" id="PF00072">
    <property type="entry name" value="Response_reg"/>
    <property type="match status" value="1"/>
</dbReference>
<evidence type="ECO:0000256" key="2">
    <source>
        <dbReference type="ARBA" id="ARBA00023015"/>
    </source>
</evidence>
<dbReference type="CDD" id="cd17535">
    <property type="entry name" value="REC_NarL-like"/>
    <property type="match status" value="1"/>
</dbReference>
<dbReference type="GO" id="GO:0003677">
    <property type="term" value="F:DNA binding"/>
    <property type="evidence" value="ECO:0007669"/>
    <property type="project" value="UniProtKB-KW"/>
</dbReference>
<reference evidence="9" key="1">
    <citation type="journal article" date="2019" name="Int. J. Syst. Evol. Microbiol.">
        <title>The Global Catalogue of Microorganisms (GCM) 10K type strain sequencing project: providing services to taxonomists for standard genome sequencing and annotation.</title>
        <authorList>
            <consortium name="The Broad Institute Genomics Platform"/>
            <consortium name="The Broad Institute Genome Sequencing Center for Infectious Disease"/>
            <person name="Wu L."/>
            <person name="Ma J."/>
        </authorList>
    </citation>
    <scope>NUCLEOTIDE SEQUENCE [LARGE SCALE GENOMIC DNA]</scope>
    <source>
        <strain evidence="9">NBRC 108728</strain>
    </source>
</reference>
<dbReference type="Proteomes" id="UP001321486">
    <property type="component" value="Chromosome"/>
</dbReference>
<organism evidence="8 9">
    <name type="scientific">Frondihabitans sucicola</name>
    <dbReference type="NCBI Taxonomy" id="1268041"/>
    <lineage>
        <taxon>Bacteria</taxon>
        <taxon>Bacillati</taxon>
        <taxon>Actinomycetota</taxon>
        <taxon>Actinomycetes</taxon>
        <taxon>Micrococcales</taxon>
        <taxon>Microbacteriaceae</taxon>
        <taxon>Frondihabitans</taxon>
    </lineage>
</organism>
<dbReference type="SMART" id="SM00448">
    <property type="entry name" value="REC"/>
    <property type="match status" value="1"/>
</dbReference>